<feature type="region of interest" description="Disordered" evidence="2">
    <location>
        <begin position="995"/>
        <end position="1032"/>
    </location>
</feature>
<feature type="compositionally biased region" description="Polar residues" evidence="2">
    <location>
        <begin position="916"/>
        <end position="928"/>
    </location>
</feature>
<dbReference type="SMART" id="SM00267">
    <property type="entry name" value="GGDEF"/>
    <property type="match status" value="1"/>
</dbReference>
<keyword evidence="1" id="KW-0175">Coiled coil</keyword>
<reference evidence="4" key="1">
    <citation type="submission" date="2020-03" db="EMBL/GenBank/DDBJ databases">
        <title>The deep terrestrial virosphere.</title>
        <authorList>
            <person name="Holmfeldt K."/>
            <person name="Nilsson E."/>
            <person name="Simone D."/>
            <person name="Lopez-Fernandez M."/>
            <person name="Wu X."/>
            <person name="de Brujin I."/>
            <person name="Lundin D."/>
            <person name="Andersson A."/>
            <person name="Bertilsson S."/>
            <person name="Dopson M."/>
        </authorList>
    </citation>
    <scope>NUCLEOTIDE SEQUENCE</scope>
    <source>
        <strain evidence="5">MM415A00290</strain>
        <strain evidence="4">MM415B00199</strain>
    </source>
</reference>
<feature type="domain" description="GGDEF" evidence="3">
    <location>
        <begin position="759"/>
        <end position="891"/>
    </location>
</feature>
<dbReference type="InterPro" id="IPR043128">
    <property type="entry name" value="Rev_trsase/Diguanyl_cyclase"/>
</dbReference>
<evidence type="ECO:0000313" key="5">
    <source>
        <dbReference type="EMBL" id="QJA83372.1"/>
    </source>
</evidence>
<proteinExistence type="predicted"/>
<dbReference type="InterPro" id="IPR040651">
    <property type="entry name" value="LPD5"/>
</dbReference>
<dbReference type="NCBIfam" id="NF032893">
    <property type="entry name" value="tail-700"/>
    <property type="match status" value="1"/>
</dbReference>
<feature type="compositionally biased region" description="Basic and acidic residues" evidence="2">
    <location>
        <begin position="1835"/>
        <end position="1855"/>
    </location>
</feature>
<feature type="coiled-coil region" evidence="1">
    <location>
        <begin position="1305"/>
        <end position="1370"/>
    </location>
</feature>
<dbReference type="Pfam" id="PF18796">
    <property type="entry name" value="LPD1"/>
    <property type="match status" value="1"/>
</dbReference>
<feature type="region of interest" description="Disordered" evidence="2">
    <location>
        <begin position="916"/>
        <end position="936"/>
    </location>
</feature>
<dbReference type="EMBL" id="MT142509">
    <property type="protein sequence ID" value="QJA83372.1"/>
    <property type="molecule type" value="Genomic_DNA"/>
</dbReference>
<feature type="compositionally biased region" description="Basic and acidic residues" evidence="2">
    <location>
        <begin position="2305"/>
        <end position="2322"/>
    </location>
</feature>
<dbReference type="Gene3D" id="3.30.70.270">
    <property type="match status" value="1"/>
</dbReference>
<evidence type="ECO:0000256" key="1">
    <source>
        <dbReference type="SAM" id="Coils"/>
    </source>
</evidence>
<evidence type="ECO:0000259" key="3">
    <source>
        <dbReference type="PROSITE" id="PS50887"/>
    </source>
</evidence>
<organism evidence="4">
    <name type="scientific">viral metagenome</name>
    <dbReference type="NCBI Taxonomy" id="1070528"/>
    <lineage>
        <taxon>unclassified sequences</taxon>
        <taxon>metagenomes</taxon>
        <taxon>organismal metagenomes</taxon>
    </lineage>
</organism>
<gene>
    <name evidence="5" type="ORF">MM415A00290_0024</name>
    <name evidence="4" type="ORF">MM415B00199_0026</name>
</gene>
<feature type="region of interest" description="Disordered" evidence="2">
    <location>
        <begin position="3436"/>
        <end position="3464"/>
    </location>
</feature>
<dbReference type="InterPro" id="IPR000160">
    <property type="entry name" value="GGDEF_dom"/>
</dbReference>
<feature type="region of interest" description="Disordered" evidence="2">
    <location>
        <begin position="1266"/>
        <end position="1303"/>
    </location>
</feature>
<feature type="compositionally biased region" description="Basic and acidic residues" evidence="2">
    <location>
        <begin position="1266"/>
        <end position="1280"/>
    </location>
</feature>
<dbReference type="Pfam" id="PF00990">
    <property type="entry name" value="GGDEF"/>
    <property type="match status" value="1"/>
</dbReference>
<dbReference type="SUPFAM" id="SSF55073">
    <property type="entry name" value="Nucleotide cyclase"/>
    <property type="match status" value="1"/>
</dbReference>
<feature type="region of interest" description="Disordered" evidence="2">
    <location>
        <begin position="2300"/>
        <end position="2322"/>
    </location>
</feature>
<protein>
    <submittedName>
        <fullName evidence="4">Putative regulatory protein</fullName>
    </submittedName>
</protein>
<evidence type="ECO:0000256" key="2">
    <source>
        <dbReference type="SAM" id="MobiDB-lite"/>
    </source>
</evidence>
<dbReference type="Pfam" id="PF18799">
    <property type="entry name" value="LPD5"/>
    <property type="match status" value="1"/>
</dbReference>
<dbReference type="PROSITE" id="PS50887">
    <property type="entry name" value="GGDEF"/>
    <property type="match status" value="1"/>
</dbReference>
<accession>A0A6M3JF17</accession>
<name>A0A6M3JF17_9ZZZZ</name>
<feature type="region of interest" description="Disordered" evidence="2">
    <location>
        <begin position="1834"/>
        <end position="1855"/>
    </location>
</feature>
<feature type="compositionally biased region" description="Basic and acidic residues" evidence="2">
    <location>
        <begin position="995"/>
        <end position="1006"/>
    </location>
</feature>
<sequence>MPVFDILEYRKAGEVYYGKDAPLLDVAKDVYENDFKADAPDFETWAKKVGIESHIQDDIKRRTPTTFWEKLVGGTAHVAPKLGEPEKGSTVRGVVSSFGEGLARGLTTEIPKMVGGATEFVGSYLPEATGIQGAGKSLKEWSTEKEKEWYGDEQERQGLERIVYEGTKMLGPSVIPGRLVGTGIRTLRGVGSLVKAARVAGAAGETAKAAELMASATQIAKQASNVASGTVAGLFGLSQAQQSVDTANERADALDAQGKTEEANAMRAKGQGWAPLATGAIEAAGEFLGTKYLGKLFHLDEAEIVKRGAKNVVIRFLKTLGVEISTETSQAGGEAAVEKYVGIRPEADPIAEALDVIGPTAFMTLLTGGVAGVANRRGKKEPLAIAAENIKKMQATTAFSDAIDTGLRTGQVDGKEFTPDHALELVRRGLQENIYTTEDVDKFKAVYPGLREGLNEIITEQALLKVDQAVKGGAVITPEEASEVTDQLPGEAVGETLPEAKVETAGEGIAPPGADLEADYKKQADELGIRYDGIQEGIGSVPSYPLFTDNVTGSSFGLQEGGNLPEELAKVRAKFEGKPEETGAKFDESGYATEGEALAAITNRKLSVADHTVEQVGDRWMVSGKSEAGTPIRDMPEEGRDLFNPKSWEGIDIKSVEEPKLIFEADAGDSQPFIVRVNGATASFDTETTAENKANAQAFYDTMKTRVGTGKPTPVAERRQDLETRKRIAEMSPEEMSAELLTNHLTKLDNKRAYEEKERKPVQASIDVDSLKWVNDTYGHGAGNDLLKAMGAALKQSGLPDVYHFSGDEFHAEGNTPEEIKTAIQVAREYLKKNPLTFTDKAGVARTVSAGFSYGVGESIDIAEVKLQEDKIARQKSGERAGRGEAPVEVAGKIKSAGTGGARVAKTEVAGVQEPTATGETGKQTDLATNFPDLPKNLARFDKGPGGYREDVTFVREQDQGWERYYNQTPEQRTEAFKDIVNSMSRGTAEERAFSRGWMDARDKAKSPPSPDVSQGEAATPPQTAEQGKPIIPPRLKQLADEVKEDTALGIPIGLPSTPNSILIRPFQKSDMGKGTGPILAALPEKEGYEKVYKPYGEQGKGFYYVKVGGTPVPPQEKAPEGAKADTLESFAATLPPLRKGRSLAALRKKRNHDKYGLVTSAEMIEKMAAEGRKATTVEATDEKALSDAKEERRRIYGSGNQNIQAKRVSELDAIINNPPKAISYRYVSPDGSFYDMTRTEYYYAKHIEALAENPPLPAPETATITEREARRKPEPEKGELPPANRLPHPGPSTLLEPPIDRSARETYKKKLEGIRGEIDKLDEERKRVTKIHAKRRRGSTNWGASQARLNALNIQLDALGKEASVLRNTLFKEELKDAIQKPRDEAQKVAAELKLGELTEKGKPFIDAKYKELTDTVKKMALAKNMTDDQIKDFAASHALELSQYPLTETYDTNRRIDQFIESRKKVAEATEERRKADIETAKKKVAEAERVQKEDYARKARQEAAKKTLGPVAKAVPSDEIFEGEEGFVKAIEKAIGRKLNADVDEAAVTMLAIRGTMVTTGELGADLRDALRNSTAVPMKTRKDISNDMVQEFGITRTEPANVTPVKPVKDRKQTYANMMTFASDDVQRRQLNGFYSDEGNLIATNGHMMFVHYGVAGNLKDKSINEVTKSGVLAEIEGQFPDYKRIFPERNEANERVLAADQAAKIVSMLKVTAKRNLLSTSASGYLGAFPVDINGVNVSGTYLSDILTGVLKTGADKIVFTTPEKDNKPFVVDGYQAGKQTAKGIVMPVKESKVSGLKLTAEDLGGKPEAPQGEISKKDMTETEGMFEAPEAKAEPAAKEPAIDNTFKPDNEIYDIDSANARMKSIQAQLDKEINSGARSNNAVDFDNKNKRIAKLNERRDAFSRRIRAIKNGEIVAPPVKEKAIKPSNEERRAALLLKDKEAYDASPAKDYVETLLGDSVNQYNKTALAKFLDGTEKKYGGLIDGKWIPALDKIGLPESLRTQDTLNQDIAAFIKQKYQPAKEPAPGTEDAGIIADFGEKIGGAKKDKIRSESFSHDLTDDDLLTLPLSKIWPKSEVDAIEDPFVAAFATAARGAIPTKPQMKYKKARWVEKVKAFRGMMTDLFNDIEAGTYNRDRVLEKATDFSPLKDFFAKVRLLEAIDRTQWDRIGDVAEHPDAYRYGEKMADEKYEKFLSPSVAVHIDGRYKSFEVKSVEEALPAIKEALENINPDAAAAAKSFEVRGRGESYFINKKGDGKYHRLKEFTTSKEALTYVKEHPEELWKAWDVVKELENVSGQDVRSSENRPRTGSDHRKGKDVTTEQFSEAFGFRGVEFGNWVGQGKNAKERQGMMNEAYDALMDLADIVGIPAKAISLNGSLGLAFGARGSGWASAHYEPDKIVINLTKTRGSGSLAHEWLHALDNYFSRTREGEVKLYGGLNAGESYRAKNYITYRPEPLYVHNKMSGSPITKARLDDFHARHPKSEYYDPANWHIDANHPQGVRPEVEAAFSRLVKVLDESPMTERSATIKADYWSRIIERAARAFENYVIVKMAAKGYQNDYLANVVRVEDFKRDAGRYPYLLDEEIAPVAEAFDSLFDTVQTRETPKGVQMYGAVHPEDEWNSSVMDDTIRQTWKQRLEEYNEQQGAIRENWIGGTADGTRGEQDNEVSYRRGLQLRRLFDENLRGLGEGFERGLWEGVIFSPAFGETTEFKLARDHFASFGYTAVPMSRVSWGGSVNPETKTAFIGEMSGDRFAYFMSHEASHILGDEGNEAISKIIANIDPWHPDFIALKERIPFTQEAVRDEVAATLAGGWDKFRSVLKGPKEYDDANIKEARAAALKSETKAGRRYSLSAHPPAFYSQLASVVDKKMQGRMPVDQLRKMLKGNGVTDAEVENITGALTGTVTKQQVMDEIKANSVELKDVVLGGIGGGERVLRNDDMVRLRQIVKANDQLGFDSLGEAANAVIQDGADIFDWNTSAERDEVRRILDRKESPTHFSQYTEPGAVPGSYREMFVTVPASKEAYKIVPAKDGNGYNIQESDGSLVLAPRDYVHPGVPLVWDSMEFAQEGLRNYDKNAWQDGHSQYSSIANPIVRIRYNEREADGERILFVEEIQGPSDANQQKMPEYLRKRIYDIGVKRVLALAKEQGFDGASWTTGEMQADRYNLAKYLDNITYEPISRVDAGVSSDITGKFYVVDGPLFENYSEAVQWAVAEDKNNPIFEVSATDKSGKTVFTEDEIGLKRIEELAGKEIAEKIKKGEGTKLNDSPYRNWKELSGLDLKVGGEGLKRLYDVTIPALFKKYGKEGVGSIPLNKTANGLSARVYVGPAYTEAELREKAVGNVGSALSMQLINMADAMRNGATFQEAANQHSSIAAAALLDGESVVDENALKQSVPFIPITDKTPASYPLYSTIDTTGKPATIAAKGEQNGTGLTAPDQSGIAKQRASVLPEVREEHARRVGNERKGISGDVKAPYRLRKANTLPGQGIIHDPEGYDRPDFKELQDIAASHGLDLIPIKDTTKSVNAFINEGAIFLSMEPGDVPLPNRMAHEISHFLYGKSPNKGKVDTDSKAFRQYRENLSKAIYGEDAYSRGYRADIPLALEEFVADLESGMESIGGVKLSEGLKEGQSVAPITEGIGEGRRYSARQSSPPVTKDTRKLNDWLKDDTDAIIKTIMDKLQRDSGMTWTKSMFLSPEWWDHPQLAKIVKLFTRDRNELYHETFNDLNAAEMPFETYDTIAEAAKSLKNRGLTMAQRWAGEVSPEYQHLQDIIEEGDTTWQRDKKKPLSEQMKAFEAHIKDQGATADTIAVWKLYRQSYDKALDLQTKQMRDMMEQISEEAAFKGISPADYSDLWTTLKGALAMMETWKGFYAPRIREQGDWKVQASRGVGEAKSFRREHARSELAANRIATRLAREGWKVYSVGKVEKLPEDIYQDVSAISTAKLIDSAMDKLKSGGDSTLKFSEEVLRVVADEIRARGFRSHMMHRGASVVSGYIEDPMKRHLLYSNQISGGISKAKVARQAMMELLGTKVEGKQVGGIDATKEAEAYKVGTAYIREQLRNVDSSDRIIGLAKSVATFKFLGFNLRSLAVNVTAMATTAPSAIHQYAMGGKGSMFAIMREIGIAGKDYGKFMAGRELANPGEQRFMDEVKRKGWDDAQYTREALGELSKVHSKVWSTIMDGSMYLFGKSEQWNRGATMLAAYRVAKKRGMNDIDAAEAAKTASDKAHGVYGKSTLPMWAQGTNPAAKIGQMAYVYQKFGHNYLQMLHDLGAKKHNMKALAFAILSPMVLAGGAALPFKDAIFALFAAILGGDPEKWVWDQIREHLGTEAERVGRHGLTGAAGLDISGSLSIGVGVPKNLMDLTGAIGGVLQEAGEAAGAISEGRYAKAAEHLLPSGFANPLRAMRESKEGVVTRNQRRVWDEKGRPFVPSTGETAARALGFRSANQATLSERTWEAKRQQTRLNDKKSAIYEAFRSWSLGGQDRNEYNKIIEMAKKFNSELQAQRINTVAPITSQSLRDQARRMQAPTKRVRALLAP</sequence>
<evidence type="ECO:0000313" key="4">
    <source>
        <dbReference type="EMBL" id="QJA67571.1"/>
    </source>
</evidence>
<dbReference type="InterPro" id="IPR041047">
    <property type="entry name" value="LPD1"/>
</dbReference>
<feature type="coiled-coil region" evidence="1">
    <location>
        <begin position="1861"/>
        <end position="1911"/>
    </location>
</feature>
<dbReference type="EMBL" id="MT141573">
    <property type="protein sequence ID" value="QJA67571.1"/>
    <property type="molecule type" value="Genomic_DNA"/>
</dbReference>
<dbReference type="InterPro" id="IPR029787">
    <property type="entry name" value="Nucleotide_cyclase"/>
</dbReference>